<reference evidence="1 2" key="1">
    <citation type="submission" date="2017-12" db="EMBL/GenBank/DDBJ databases">
        <title>Genomes of bacteria within cyanobacterial aggregates.</title>
        <authorList>
            <person name="Cai H."/>
        </authorList>
    </citation>
    <scope>NUCLEOTIDE SEQUENCE [LARGE SCALE GENOMIC DNA]</scope>
    <source>
        <strain evidence="1 2">TH16</strain>
    </source>
</reference>
<dbReference type="RefSeq" id="WP_102110975.1">
    <property type="nucleotide sequence ID" value="NZ_BMGN01000004.1"/>
</dbReference>
<organism evidence="1 2">
    <name type="scientific">Niveispirillum cyanobacteriorum</name>
    <dbReference type="NCBI Taxonomy" id="1612173"/>
    <lineage>
        <taxon>Bacteria</taxon>
        <taxon>Pseudomonadati</taxon>
        <taxon>Pseudomonadota</taxon>
        <taxon>Alphaproteobacteria</taxon>
        <taxon>Rhodospirillales</taxon>
        <taxon>Azospirillaceae</taxon>
        <taxon>Niveispirillum</taxon>
    </lineage>
</organism>
<dbReference type="KEGG" id="ncb:C0V82_02430"/>
<gene>
    <name evidence="1" type="ORF">C0V82_02430</name>
</gene>
<dbReference type="OrthoDB" id="8369778at2"/>
<dbReference type="Proteomes" id="UP000234752">
    <property type="component" value="Chromosome eg_1"/>
</dbReference>
<dbReference type="EMBL" id="CP025611">
    <property type="protein sequence ID" value="AUN29232.1"/>
    <property type="molecule type" value="Genomic_DNA"/>
</dbReference>
<protein>
    <submittedName>
        <fullName evidence="1">Uncharacterized protein</fullName>
    </submittedName>
</protein>
<keyword evidence="2" id="KW-1185">Reference proteome</keyword>
<evidence type="ECO:0000313" key="2">
    <source>
        <dbReference type="Proteomes" id="UP000234752"/>
    </source>
</evidence>
<proteinExistence type="predicted"/>
<dbReference type="AlphaFoldDB" id="A0A2K9N8B9"/>
<evidence type="ECO:0000313" key="1">
    <source>
        <dbReference type="EMBL" id="AUN29232.1"/>
    </source>
</evidence>
<name>A0A2K9N8B9_9PROT</name>
<accession>A0A2K9N8B9</accession>
<sequence>MELNRIGCIAYFVILGIVTSLNYIPGLTDAEGRTFGIFALDIYDDALHGASALWAGLSALNARSARFYMRTFGALYLSDGLLGLIVGVGYLDVAIFTLGPQDMPLLFKFLANLPHIALGSIALFLGWRRQVA</sequence>